<dbReference type="GO" id="GO:0005975">
    <property type="term" value="P:carbohydrate metabolic process"/>
    <property type="evidence" value="ECO:0007669"/>
    <property type="project" value="InterPro"/>
</dbReference>
<evidence type="ECO:0000256" key="10">
    <source>
        <dbReference type="RuleBase" id="RU361207"/>
    </source>
</evidence>
<evidence type="ECO:0000256" key="7">
    <source>
        <dbReference type="ARBA" id="ARBA00023277"/>
    </source>
</evidence>
<accession>A0A1G7KFL4</accession>
<keyword evidence="5 10" id="KW-0328">Glycosyltransferase</keyword>
<dbReference type="EMBL" id="FNAT01000011">
    <property type="protein sequence ID" value="SDF35629.1"/>
    <property type="molecule type" value="Genomic_DNA"/>
</dbReference>
<comment type="similarity">
    <text evidence="2 10">Belongs to the disproportionating enzyme family.</text>
</comment>
<dbReference type="Pfam" id="PF02446">
    <property type="entry name" value="Glyco_hydro_77"/>
    <property type="match status" value="1"/>
</dbReference>
<evidence type="ECO:0000256" key="4">
    <source>
        <dbReference type="ARBA" id="ARBA00020295"/>
    </source>
</evidence>
<evidence type="ECO:0000313" key="12">
    <source>
        <dbReference type="Proteomes" id="UP000198922"/>
    </source>
</evidence>
<dbReference type="InterPro" id="IPR017853">
    <property type="entry name" value="GH"/>
</dbReference>
<dbReference type="InterPro" id="IPR003385">
    <property type="entry name" value="Glyco_hydro_77"/>
</dbReference>
<keyword evidence="6 10" id="KW-0808">Transferase</keyword>
<dbReference type="EC" id="2.4.1.25" evidence="3 10"/>
<protein>
    <recommendedName>
        <fullName evidence="4 10">4-alpha-glucanotransferase</fullName>
        <ecNumber evidence="3 10">2.4.1.25</ecNumber>
    </recommendedName>
    <alternativeName>
        <fullName evidence="8 10">Amylomaltase</fullName>
    </alternativeName>
    <alternativeName>
        <fullName evidence="9 10">Disproportionating enzyme</fullName>
    </alternativeName>
</protein>
<gene>
    <name evidence="11" type="ORF">SAMN04488567_0191</name>
</gene>
<proteinExistence type="inferred from homology"/>
<dbReference type="Gene3D" id="3.20.20.80">
    <property type="entry name" value="Glycosidases"/>
    <property type="match status" value="1"/>
</dbReference>
<name>A0A1G7KFL4_9RHOB</name>
<dbReference type="STRING" id="521013.SAMN04488567_0191"/>
<reference evidence="12" key="1">
    <citation type="submission" date="2016-10" db="EMBL/GenBank/DDBJ databases">
        <authorList>
            <person name="Varghese N."/>
            <person name="Submissions S."/>
        </authorList>
    </citation>
    <scope>NUCLEOTIDE SEQUENCE [LARGE SCALE GENOMIC DNA]</scope>
    <source>
        <strain evidence="12">DSM 21424</strain>
    </source>
</reference>
<dbReference type="GO" id="GO:0004134">
    <property type="term" value="F:4-alpha-glucanotransferase activity"/>
    <property type="evidence" value="ECO:0007669"/>
    <property type="project" value="UniProtKB-EC"/>
</dbReference>
<dbReference type="PANTHER" id="PTHR32438">
    <property type="entry name" value="4-ALPHA-GLUCANOTRANSFERASE DPE1, CHLOROPLASTIC/AMYLOPLASTIC"/>
    <property type="match status" value="1"/>
</dbReference>
<comment type="catalytic activity">
    <reaction evidence="1 10">
        <text>Transfers a segment of a (1-&gt;4)-alpha-D-glucan to a new position in an acceptor, which may be glucose or a (1-&gt;4)-alpha-D-glucan.</text>
        <dbReference type="EC" id="2.4.1.25"/>
    </reaction>
</comment>
<evidence type="ECO:0000256" key="2">
    <source>
        <dbReference type="ARBA" id="ARBA00005684"/>
    </source>
</evidence>
<evidence type="ECO:0000256" key="8">
    <source>
        <dbReference type="ARBA" id="ARBA00031423"/>
    </source>
</evidence>
<dbReference type="PANTHER" id="PTHR32438:SF5">
    <property type="entry name" value="4-ALPHA-GLUCANOTRANSFERASE DPE1, CHLOROPLASTIC_AMYLOPLASTIC"/>
    <property type="match status" value="1"/>
</dbReference>
<evidence type="ECO:0000256" key="1">
    <source>
        <dbReference type="ARBA" id="ARBA00000439"/>
    </source>
</evidence>
<dbReference type="SUPFAM" id="SSF51445">
    <property type="entry name" value="(Trans)glycosidases"/>
    <property type="match status" value="1"/>
</dbReference>
<dbReference type="Proteomes" id="UP000198922">
    <property type="component" value="Unassembled WGS sequence"/>
</dbReference>
<evidence type="ECO:0000256" key="5">
    <source>
        <dbReference type="ARBA" id="ARBA00022676"/>
    </source>
</evidence>
<evidence type="ECO:0000313" key="11">
    <source>
        <dbReference type="EMBL" id="SDF35629.1"/>
    </source>
</evidence>
<sequence length="602" mass="65033">MSDLAALSRHHGLTTEYDDPAGGTRPVPDATLRLILEKIGVDPDAAPGGEAAATRMEVPDGGVCHLPGWLENAPAWGLFCQLYELRSARNHGIGDFADLAQMARIAGRAGADFLGVNPLHALFLADPGLRSPFSPSSRSFLNPVYIALDLLPGHDPADIDGAALRAGDLVDYDAVVPAKLEALRVAHRRQAFDGDEAAFEAFVERGGAPLRRHALFEALSLAMAAEGHGAGWRGWPEAMRDVESPEVGAFAEDHADEIRFHLWLQWRAATQLDAAMAAAREAGMRIGLYLDLAVGEAPDGSASWGGGEVQMTGLSVGAPPDVFAAEGQNWGLSAFNPGALATRDFAPFRDMIDAQLAHAGALRIDHAMALWQLFLIPEGESAAAGAHLRYPFAELLRVLAAESHAREAVVIGEDLGFVPPGFREAMRAANILSYSILYFEKDGDRFLPPDAYRRRALACLSTHDLPVLSRWWAGEDIALRRELGLVGPEDSAAHAKGRARERRALLDALRRAGALRGRLPREREMPREVLVAAYRFLARTPCLLAGVRLADLVGPAAPTNMPGTVDSYPNWQPRAPLDLDEIAAHPDFRAVTATMRRERPRG</sequence>
<dbReference type="OrthoDB" id="9763489at2"/>
<keyword evidence="7 10" id="KW-0119">Carbohydrate metabolism</keyword>
<organism evidence="11 12">
    <name type="scientific">Limimaricola pyoseonensis</name>
    <dbReference type="NCBI Taxonomy" id="521013"/>
    <lineage>
        <taxon>Bacteria</taxon>
        <taxon>Pseudomonadati</taxon>
        <taxon>Pseudomonadota</taxon>
        <taxon>Alphaproteobacteria</taxon>
        <taxon>Rhodobacterales</taxon>
        <taxon>Paracoccaceae</taxon>
        <taxon>Limimaricola</taxon>
    </lineage>
</organism>
<dbReference type="NCBIfam" id="TIGR00217">
    <property type="entry name" value="malQ"/>
    <property type="match status" value="1"/>
</dbReference>
<keyword evidence="12" id="KW-1185">Reference proteome</keyword>
<evidence type="ECO:0000256" key="3">
    <source>
        <dbReference type="ARBA" id="ARBA00012560"/>
    </source>
</evidence>
<dbReference type="AlphaFoldDB" id="A0A1G7KFL4"/>
<evidence type="ECO:0000256" key="9">
    <source>
        <dbReference type="ARBA" id="ARBA00031501"/>
    </source>
</evidence>
<evidence type="ECO:0000256" key="6">
    <source>
        <dbReference type="ARBA" id="ARBA00022679"/>
    </source>
</evidence>
<dbReference type="RefSeq" id="WP_090114932.1">
    <property type="nucleotide sequence ID" value="NZ_FNAT01000011.1"/>
</dbReference>